<keyword evidence="3" id="KW-1185">Reference proteome</keyword>
<dbReference type="EMBL" id="CAJPVJ010006724">
    <property type="protein sequence ID" value="CAG2170671.1"/>
    <property type="molecule type" value="Genomic_DNA"/>
</dbReference>
<organism evidence="2">
    <name type="scientific">Oppiella nova</name>
    <dbReference type="NCBI Taxonomy" id="334625"/>
    <lineage>
        <taxon>Eukaryota</taxon>
        <taxon>Metazoa</taxon>
        <taxon>Ecdysozoa</taxon>
        <taxon>Arthropoda</taxon>
        <taxon>Chelicerata</taxon>
        <taxon>Arachnida</taxon>
        <taxon>Acari</taxon>
        <taxon>Acariformes</taxon>
        <taxon>Sarcoptiformes</taxon>
        <taxon>Oribatida</taxon>
        <taxon>Brachypylina</taxon>
        <taxon>Oppioidea</taxon>
        <taxon>Oppiidae</taxon>
        <taxon>Oppiella</taxon>
    </lineage>
</organism>
<sequence>MSIKTLFVSDRGAKGLVLNGNRVAKGAHCLTRDQGITTAICVLTPKDVLLTRTSTLIKRLDDDLVKFERNPLASQADLKELSGNESQIRFLYAKLQSAITQSDIDAISKELTQLDDQVEKHLTTLEHIVAGGTTSHGVPTKPPTLAPTTPPTGGPTPPLPTRRPIINCEANSNLFARTAALEVRINEKIKELTAAGKTEQAKSLKAKQDRLNIMVKSLSDKVIENNNVVQQANNMEANIEKELVVALGVGLGADTIFTVKLNTTLVVRTVDKPFTRLALIRHHTYDCHYSNYDQDNECCVQFTGEYGVCAQTHPEGDYCGNP</sequence>
<accession>A0A7R9M4M2</accession>
<gene>
    <name evidence="2" type="ORF">ONB1V03_LOCUS10137</name>
</gene>
<protein>
    <submittedName>
        <fullName evidence="2">Uncharacterized protein</fullName>
    </submittedName>
</protein>
<feature type="region of interest" description="Disordered" evidence="1">
    <location>
        <begin position="132"/>
        <end position="158"/>
    </location>
</feature>
<dbReference type="Proteomes" id="UP000728032">
    <property type="component" value="Unassembled WGS sequence"/>
</dbReference>
<proteinExistence type="predicted"/>
<evidence type="ECO:0000256" key="1">
    <source>
        <dbReference type="SAM" id="MobiDB-lite"/>
    </source>
</evidence>
<evidence type="ECO:0000313" key="2">
    <source>
        <dbReference type="EMBL" id="CAD7653484.1"/>
    </source>
</evidence>
<evidence type="ECO:0000313" key="3">
    <source>
        <dbReference type="Proteomes" id="UP000728032"/>
    </source>
</evidence>
<feature type="non-terminal residue" evidence="2">
    <location>
        <position position="1"/>
    </location>
</feature>
<dbReference type="AlphaFoldDB" id="A0A7R9M4M2"/>
<dbReference type="EMBL" id="OC921549">
    <property type="protein sequence ID" value="CAD7653484.1"/>
    <property type="molecule type" value="Genomic_DNA"/>
</dbReference>
<reference evidence="2" key="1">
    <citation type="submission" date="2020-11" db="EMBL/GenBank/DDBJ databases">
        <authorList>
            <person name="Tran Van P."/>
        </authorList>
    </citation>
    <scope>NUCLEOTIDE SEQUENCE</scope>
</reference>
<dbReference type="OrthoDB" id="10636056at2759"/>
<feature type="compositionally biased region" description="Pro residues" evidence="1">
    <location>
        <begin position="140"/>
        <end position="158"/>
    </location>
</feature>
<name>A0A7R9M4M2_9ACAR</name>